<dbReference type="PANTHER" id="PTHR45987">
    <property type="entry name" value="39S RIBOSOMAL PROTEIN L12"/>
    <property type="match status" value="1"/>
</dbReference>
<dbReference type="SUPFAM" id="SSF48300">
    <property type="entry name" value="Ribosomal protein L7/12, oligomerisation (N-terminal) domain"/>
    <property type="match status" value="1"/>
</dbReference>
<dbReference type="InterPro" id="IPR008932">
    <property type="entry name" value="Ribosomal_bL12_oligo"/>
</dbReference>
<feature type="domain" description="Large ribosomal subunit protein bL12 C-terminal" evidence="6">
    <location>
        <begin position="57"/>
        <end position="123"/>
    </location>
</feature>
<dbReference type="InterPro" id="IPR036235">
    <property type="entry name" value="Ribosomal_bL12_oligo_N_sf"/>
</dbReference>
<dbReference type="NCBIfam" id="TIGR00855">
    <property type="entry name" value="L12"/>
    <property type="match status" value="1"/>
</dbReference>
<keyword evidence="3 4" id="KW-0687">Ribonucleoprotein</keyword>
<feature type="compositionally biased region" description="Basic and acidic residues" evidence="5">
    <location>
        <begin position="100"/>
        <end position="123"/>
    </location>
</feature>
<evidence type="ECO:0000256" key="2">
    <source>
        <dbReference type="ARBA" id="ARBA00022980"/>
    </source>
</evidence>
<keyword evidence="2 4" id="KW-0689">Ribosomal protein</keyword>
<accession>A0A8E4F107</accession>
<dbReference type="Gene3D" id="3.30.1390.10">
    <property type="match status" value="1"/>
</dbReference>
<comment type="similarity">
    <text evidence="1 4">Belongs to the bacterial ribosomal protein bL12 family.</text>
</comment>
<comment type="function">
    <text evidence="4">Forms part of the ribosomal stalk which helps the ribosome interact with GTP-bound translation factors. Is thus essential for accurate translation.</text>
</comment>
<dbReference type="AlphaFoldDB" id="A0A8E4F107"/>
<dbReference type="Proteomes" id="UP000683585">
    <property type="component" value="Chromosome"/>
</dbReference>
<dbReference type="HAMAP" id="MF_00368">
    <property type="entry name" value="Ribosomal_bL12"/>
    <property type="match status" value="1"/>
</dbReference>
<evidence type="ECO:0000256" key="1">
    <source>
        <dbReference type="ARBA" id="ARBA00007197"/>
    </source>
</evidence>
<proteinExistence type="inferred from homology"/>
<dbReference type="Pfam" id="PF00542">
    <property type="entry name" value="Ribosomal_L12"/>
    <property type="match status" value="1"/>
</dbReference>
<organism evidence="8 9">
    <name type="scientific">Candidatus Profftia tarda</name>
    <dbReference type="NCBI Taxonomy" id="1177216"/>
    <lineage>
        <taxon>Bacteria</taxon>
        <taxon>Pseudomonadati</taxon>
        <taxon>Pseudomonadota</taxon>
        <taxon>Gammaproteobacteria</taxon>
        <taxon>Enterobacterales</taxon>
        <taxon>Enterobacteriaceae</taxon>
        <taxon>Candidatus Profftia</taxon>
    </lineage>
</organism>
<dbReference type="EMBL" id="LR890047">
    <property type="protein sequence ID" value="CAD6507720.1"/>
    <property type="molecule type" value="Genomic_DNA"/>
</dbReference>
<evidence type="ECO:0000256" key="4">
    <source>
        <dbReference type="HAMAP-Rule" id="MF_00368"/>
    </source>
</evidence>
<dbReference type="GO" id="GO:0003729">
    <property type="term" value="F:mRNA binding"/>
    <property type="evidence" value="ECO:0007669"/>
    <property type="project" value="TreeGrafter"/>
</dbReference>
<dbReference type="GO" id="GO:0006412">
    <property type="term" value="P:translation"/>
    <property type="evidence" value="ECO:0007669"/>
    <property type="project" value="UniProtKB-UniRule"/>
</dbReference>
<evidence type="ECO:0000256" key="3">
    <source>
        <dbReference type="ARBA" id="ARBA00023274"/>
    </source>
</evidence>
<feature type="region of interest" description="Disordered" evidence="5">
    <location>
        <begin position="95"/>
        <end position="123"/>
    </location>
</feature>
<gene>
    <name evidence="4 8" type="primary">rplL</name>
    <name evidence="8" type="ORF">PROFFT_A_00940</name>
</gene>
<feature type="domain" description="Large ribosomal subunit protein bL12 oligomerization" evidence="7">
    <location>
        <begin position="7"/>
        <end position="45"/>
    </location>
</feature>
<dbReference type="CDD" id="cd00387">
    <property type="entry name" value="Ribosomal_L7_L12"/>
    <property type="match status" value="1"/>
</dbReference>
<dbReference type="GO" id="GO:0022625">
    <property type="term" value="C:cytosolic large ribosomal subunit"/>
    <property type="evidence" value="ECO:0007669"/>
    <property type="project" value="TreeGrafter"/>
</dbReference>
<dbReference type="InterPro" id="IPR000206">
    <property type="entry name" value="Ribosomal_bL12"/>
</dbReference>
<protein>
    <recommendedName>
        <fullName evidence="4">Large ribosomal subunit protein bL12</fullName>
    </recommendedName>
</protein>
<reference evidence="8" key="1">
    <citation type="submission" date="2020-10" db="EMBL/GenBank/DDBJ databases">
        <authorList>
            <person name="Szabo G."/>
        </authorList>
    </citation>
    <scope>NUCLEOTIDE SEQUENCE</scope>
    <source>
        <strain evidence="8">PROFFT</strain>
    </source>
</reference>
<evidence type="ECO:0000259" key="7">
    <source>
        <dbReference type="Pfam" id="PF16320"/>
    </source>
</evidence>
<evidence type="ECO:0000256" key="5">
    <source>
        <dbReference type="SAM" id="MobiDB-lite"/>
    </source>
</evidence>
<dbReference type="Pfam" id="PF16320">
    <property type="entry name" value="Ribosomal_L12_N"/>
    <property type="match status" value="1"/>
</dbReference>
<sequence>MIMSISKEDILNAVSEMSVIDVVELVAMMEKKFGVVAAVSAVAAVTTPEDVEEKTEFDVLLKSIGANKISVIKAVRSATGLGLKEAKDLVESAPASVKEGISKEDAENMKKSLEEAGAEVEIK</sequence>
<comment type="subunit">
    <text evidence="4">Homodimer. Part of the ribosomal stalk of the 50S ribosomal subunit. Forms a multimeric L10(L12)X complex, where L10 forms an elongated spine to which 2 to 4 L12 dimers bind in a sequential fashion. Binds GTP-bound translation factors.</text>
</comment>
<dbReference type="InterPro" id="IPR013823">
    <property type="entry name" value="Ribosomal_bL12_C"/>
</dbReference>
<evidence type="ECO:0000313" key="9">
    <source>
        <dbReference type="Proteomes" id="UP000683585"/>
    </source>
</evidence>
<dbReference type="SUPFAM" id="SSF54736">
    <property type="entry name" value="ClpS-like"/>
    <property type="match status" value="1"/>
</dbReference>
<dbReference type="FunFam" id="3.30.1390.10:FF:000001">
    <property type="entry name" value="50S ribosomal protein L7/L12"/>
    <property type="match status" value="1"/>
</dbReference>
<dbReference type="InterPro" id="IPR014719">
    <property type="entry name" value="Ribosomal_bL12_C/ClpS-like"/>
</dbReference>
<name>A0A8E4F107_9ENTR</name>
<dbReference type="GO" id="GO:0003735">
    <property type="term" value="F:structural constituent of ribosome"/>
    <property type="evidence" value="ECO:0007669"/>
    <property type="project" value="InterPro"/>
</dbReference>
<dbReference type="KEGG" id="ptf:PROFFT_A_00940"/>
<dbReference type="Gene3D" id="1.20.5.710">
    <property type="entry name" value="Single helix bin"/>
    <property type="match status" value="1"/>
</dbReference>
<dbReference type="PANTHER" id="PTHR45987:SF4">
    <property type="entry name" value="LARGE RIBOSOMAL SUBUNIT PROTEIN BL12M"/>
    <property type="match status" value="1"/>
</dbReference>
<evidence type="ECO:0000313" key="8">
    <source>
        <dbReference type="EMBL" id="CAD6507720.1"/>
    </source>
</evidence>
<evidence type="ECO:0000259" key="6">
    <source>
        <dbReference type="Pfam" id="PF00542"/>
    </source>
</evidence>
<keyword evidence="9" id="KW-1185">Reference proteome</keyword>